<dbReference type="Gene3D" id="3.40.120.10">
    <property type="entry name" value="Alpha-D-Glucose-1,6-Bisphosphate, subunit A, domain 3"/>
    <property type="match status" value="3"/>
</dbReference>
<keyword evidence="3 6" id="KW-0479">Metal-binding</keyword>
<dbReference type="PANTHER" id="PTHR42946:SF1">
    <property type="entry name" value="PHOSPHOGLUCOMUTASE (ALPHA-D-GLUCOSE-1,6-BISPHOSPHATE-DEPENDENT)"/>
    <property type="match status" value="1"/>
</dbReference>
<reference evidence="14" key="1">
    <citation type="journal article" date="2019" name="Int. J. Syst. Evol. Microbiol.">
        <title>The Global Catalogue of Microorganisms (GCM) 10K type strain sequencing project: providing services to taxonomists for standard genome sequencing and annotation.</title>
        <authorList>
            <consortium name="The Broad Institute Genomics Platform"/>
            <consortium name="The Broad Institute Genome Sequencing Center for Infectious Disease"/>
            <person name="Wu L."/>
            <person name="Ma J."/>
        </authorList>
    </citation>
    <scope>NUCLEOTIDE SEQUENCE [LARGE SCALE GENOMIC DNA]</scope>
    <source>
        <strain evidence="14">CGMCC 1.10759</strain>
    </source>
</reference>
<evidence type="ECO:0000256" key="4">
    <source>
        <dbReference type="ARBA" id="ARBA00022842"/>
    </source>
</evidence>
<dbReference type="EC" id="5.4.2.10" evidence="6 8"/>
<evidence type="ECO:0000256" key="7">
    <source>
        <dbReference type="RuleBase" id="RU004326"/>
    </source>
</evidence>
<dbReference type="InterPro" id="IPR005843">
    <property type="entry name" value="A-D-PHexomutase_C"/>
</dbReference>
<dbReference type="InterPro" id="IPR036900">
    <property type="entry name" value="A-D-PHexomutase_C_sf"/>
</dbReference>
<dbReference type="CDD" id="cd05802">
    <property type="entry name" value="GlmM"/>
    <property type="match status" value="1"/>
</dbReference>
<evidence type="ECO:0000256" key="5">
    <source>
        <dbReference type="ARBA" id="ARBA00023235"/>
    </source>
</evidence>
<evidence type="ECO:0000256" key="2">
    <source>
        <dbReference type="ARBA" id="ARBA00022553"/>
    </source>
</evidence>
<dbReference type="SUPFAM" id="SSF53738">
    <property type="entry name" value="Phosphoglucomutase, first 3 domains"/>
    <property type="match status" value="3"/>
</dbReference>
<dbReference type="PANTHER" id="PTHR42946">
    <property type="entry name" value="PHOSPHOHEXOSE MUTASE"/>
    <property type="match status" value="1"/>
</dbReference>
<evidence type="ECO:0000259" key="9">
    <source>
        <dbReference type="Pfam" id="PF00408"/>
    </source>
</evidence>
<comment type="caution">
    <text evidence="13">The sequence shown here is derived from an EMBL/GenBank/DDBJ whole genome shotgun (WGS) entry which is preliminary data.</text>
</comment>
<dbReference type="PROSITE" id="PS00710">
    <property type="entry name" value="PGM_PMM"/>
    <property type="match status" value="1"/>
</dbReference>
<protein>
    <recommendedName>
        <fullName evidence="6 8">Phosphoglucosamine mutase</fullName>
        <ecNumber evidence="6 8">5.4.2.10</ecNumber>
    </recommendedName>
</protein>
<dbReference type="HAMAP" id="MF_01554_B">
    <property type="entry name" value="GlmM_B"/>
    <property type="match status" value="1"/>
</dbReference>
<dbReference type="SUPFAM" id="SSF55957">
    <property type="entry name" value="Phosphoglucomutase, C-terminal domain"/>
    <property type="match status" value="1"/>
</dbReference>
<dbReference type="PRINTS" id="PR00509">
    <property type="entry name" value="PGMPMM"/>
</dbReference>
<comment type="function">
    <text evidence="6 8">Catalyzes the conversion of glucosamine-6-phosphate to glucosamine-1-phosphate.</text>
</comment>
<comment type="cofactor">
    <cofactor evidence="6">
        <name>Mg(2+)</name>
        <dbReference type="ChEBI" id="CHEBI:18420"/>
    </cofactor>
    <text evidence="6">Binds 1 Mg(2+) ion per subunit.</text>
</comment>
<evidence type="ECO:0000313" key="13">
    <source>
        <dbReference type="EMBL" id="MFC4308229.1"/>
    </source>
</evidence>
<sequence>MSRKYFGTDGVRGRVGEHPLTVEFALKLASSAARVLAPKGGTVLVGKDTRISGYMFEAALEAGFVASGVNVMLIGPLPTPGIAYLTKRFECDFGVVISASHNPYEDNGIKFFDRNGGKLSDEIEAQIEQYLDEPALTRSSSDLGRATRVDKSRVRYQEFVMSTVPGLDLSGFKLVIDCANGAGYKVGPRILADLGAEIVPIGSSPNGRNINLNCGSTSPSLLQLTVPGVQAQAGIALDGDGDRLVMVDNLGRTVDGDQLLYIIARARKQQGLLKGPVVGTVMSNLGLEHSLQKEGIEFRRAKVGDRYVMEMLKETGGTLGGETSGHLLCLDHTTTGDALISALQVLAIMKETGSSLAELSAPMPKYPQVMENVRVAKKIDPFSSAQIKEAVARAEARLAGTGRIVLRPSGTEPVIRVMVEGRDEKQVREICRELASVVAAAAEQKVAVG</sequence>
<dbReference type="RefSeq" id="WP_380595187.1">
    <property type="nucleotide sequence ID" value="NZ_JBHSDU010000001.1"/>
</dbReference>
<keyword evidence="2 6" id="KW-0597">Phosphoprotein</keyword>
<evidence type="ECO:0000256" key="8">
    <source>
        <dbReference type="RuleBase" id="RU004327"/>
    </source>
</evidence>
<feature type="domain" description="Alpha-D-phosphohexomutase alpha/beta/alpha" evidence="10">
    <location>
        <begin position="3"/>
        <end position="133"/>
    </location>
</feature>
<evidence type="ECO:0000259" key="12">
    <source>
        <dbReference type="Pfam" id="PF02880"/>
    </source>
</evidence>
<dbReference type="GO" id="GO:0008966">
    <property type="term" value="F:phosphoglucosamine mutase activity"/>
    <property type="evidence" value="ECO:0007669"/>
    <property type="project" value="UniProtKB-EC"/>
</dbReference>
<feature type="binding site" evidence="6">
    <location>
        <position position="240"/>
    </location>
    <ligand>
        <name>Mg(2+)</name>
        <dbReference type="ChEBI" id="CHEBI:18420"/>
    </ligand>
</feature>
<gene>
    <name evidence="6 13" type="primary">glmM</name>
    <name evidence="13" type="ORF">ACFPN2_03965</name>
</gene>
<evidence type="ECO:0000259" key="11">
    <source>
        <dbReference type="Pfam" id="PF02879"/>
    </source>
</evidence>
<dbReference type="InterPro" id="IPR005841">
    <property type="entry name" value="Alpha-D-phosphohexomutase_SF"/>
</dbReference>
<proteinExistence type="inferred from homology"/>
<keyword evidence="14" id="KW-1185">Reference proteome</keyword>
<evidence type="ECO:0000259" key="10">
    <source>
        <dbReference type="Pfam" id="PF02878"/>
    </source>
</evidence>
<dbReference type="Pfam" id="PF02878">
    <property type="entry name" value="PGM_PMM_I"/>
    <property type="match status" value="1"/>
</dbReference>
<dbReference type="Pfam" id="PF02880">
    <property type="entry name" value="PGM_PMM_III"/>
    <property type="match status" value="1"/>
</dbReference>
<comment type="PTM">
    <text evidence="6">Activated by phosphorylation.</text>
</comment>
<feature type="binding site" evidence="6">
    <location>
        <position position="242"/>
    </location>
    <ligand>
        <name>Mg(2+)</name>
        <dbReference type="ChEBI" id="CHEBI:18420"/>
    </ligand>
</feature>
<accession>A0ABV8SNZ2</accession>
<dbReference type="InterPro" id="IPR016055">
    <property type="entry name" value="A-D-PHexomutase_a/b/a-I/II/III"/>
</dbReference>
<feature type="active site" description="Phosphoserine intermediate" evidence="6">
    <location>
        <position position="100"/>
    </location>
</feature>
<dbReference type="Gene3D" id="3.30.310.50">
    <property type="entry name" value="Alpha-D-phosphohexomutase, C-terminal domain"/>
    <property type="match status" value="1"/>
</dbReference>
<evidence type="ECO:0000256" key="3">
    <source>
        <dbReference type="ARBA" id="ARBA00022723"/>
    </source>
</evidence>
<dbReference type="NCBIfam" id="NF008139">
    <property type="entry name" value="PRK10887.1"/>
    <property type="match status" value="1"/>
</dbReference>
<dbReference type="Pfam" id="PF02879">
    <property type="entry name" value="PGM_PMM_II"/>
    <property type="match status" value="1"/>
</dbReference>
<dbReference type="InterPro" id="IPR050060">
    <property type="entry name" value="Phosphoglucosamine_mutase"/>
</dbReference>
<dbReference type="EMBL" id="JBHSDU010000001">
    <property type="protein sequence ID" value="MFC4308229.1"/>
    <property type="molecule type" value="Genomic_DNA"/>
</dbReference>
<evidence type="ECO:0000313" key="14">
    <source>
        <dbReference type="Proteomes" id="UP001595904"/>
    </source>
</evidence>
<dbReference type="InterPro" id="IPR016066">
    <property type="entry name" value="A-D-PHexomutase_CS"/>
</dbReference>
<dbReference type="Pfam" id="PF00408">
    <property type="entry name" value="PGM_PMM_IV"/>
    <property type="match status" value="1"/>
</dbReference>
<organism evidence="13 14">
    <name type="scientific">Steroidobacter flavus</name>
    <dbReference type="NCBI Taxonomy" id="1842136"/>
    <lineage>
        <taxon>Bacteria</taxon>
        <taxon>Pseudomonadati</taxon>
        <taxon>Pseudomonadota</taxon>
        <taxon>Gammaproteobacteria</taxon>
        <taxon>Steroidobacterales</taxon>
        <taxon>Steroidobacteraceae</taxon>
        <taxon>Steroidobacter</taxon>
    </lineage>
</organism>
<dbReference type="InterPro" id="IPR005845">
    <property type="entry name" value="A-D-PHexomutase_a/b/a-II"/>
</dbReference>
<comment type="catalytic activity">
    <reaction evidence="6 8">
        <text>alpha-D-glucosamine 1-phosphate = D-glucosamine 6-phosphate</text>
        <dbReference type="Rhea" id="RHEA:23424"/>
        <dbReference type="ChEBI" id="CHEBI:58516"/>
        <dbReference type="ChEBI" id="CHEBI:58725"/>
        <dbReference type="EC" id="5.4.2.10"/>
    </reaction>
</comment>
<evidence type="ECO:0000256" key="1">
    <source>
        <dbReference type="ARBA" id="ARBA00010231"/>
    </source>
</evidence>
<keyword evidence="5 6" id="KW-0413">Isomerase</keyword>
<feature type="binding site" evidence="6">
    <location>
        <position position="238"/>
    </location>
    <ligand>
        <name>Mg(2+)</name>
        <dbReference type="ChEBI" id="CHEBI:18420"/>
    </ligand>
</feature>
<feature type="binding site" description="via phosphate group" evidence="6">
    <location>
        <position position="100"/>
    </location>
    <ligand>
        <name>Mg(2+)</name>
        <dbReference type="ChEBI" id="CHEBI:18420"/>
    </ligand>
</feature>
<feature type="domain" description="Alpha-D-phosphohexomutase alpha/beta/alpha" evidence="12">
    <location>
        <begin position="255"/>
        <end position="366"/>
    </location>
</feature>
<dbReference type="InterPro" id="IPR005844">
    <property type="entry name" value="A-D-PHexomutase_a/b/a-I"/>
</dbReference>
<name>A0ABV8SNZ2_9GAMM</name>
<dbReference type="Proteomes" id="UP001595904">
    <property type="component" value="Unassembled WGS sequence"/>
</dbReference>
<dbReference type="InterPro" id="IPR006352">
    <property type="entry name" value="GlmM_bact"/>
</dbReference>
<feature type="modified residue" description="Phosphoserine" evidence="6">
    <location>
        <position position="100"/>
    </location>
</feature>
<keyword evidence="4 6" id="KW-0460">Magnesium</keyword>
<dbReference type="NCBIfam" id="TIGR01455">
    <property type="entry name" value="glmM"/>
    <property type="match status" value="1"/>
</dbReference>
<feature type="domain" description="Alpha-D-phosphohexomutase C-terminal" evidence="9">
    <location>
        <begin position="372"/>
        <end position="435"/>
    </location>
</feature>
<evidence type="ECO:0000256" key="6">
    <source>
        <dbReference type="HAMAP-Rule" id="MF_01554"/>
    </source>
</evidence>
<feature type="domain" description="Alpha-D-phosphohexomutase alpha/beta/alpha" evidence="11">
    <location>
        <begin position="167"/>
        <end position="251"/>
    </location>
</feature>
<dbReference type="InterPro" id="IPR005846">
    <property type="entry name" value="A-D-PHexomutase_a/b/a-III"/>
</dbReference>
<comment type="similarity">
    <text evidence="1 6 7">Belongs to the phosphohexose mutase family.</text>
</comment>